<dbReference type="Proteomes" id="UP001500840">
    <property type="component" value="Unassembled WGS sequence"/>
</dbReference>
<reference evidence="3" key="1">
    <citation type="journal article" date="2019" name="Int. J. Syst. Evol. Microbiol.">
        <title>The Global Catalogue of Microorganisms (GCM) 10K type strain sequencing project: providing services to taxonomists for standard genome sequencing and annotation.</title>
        <authorList>
            <consortium name="The Broad Institute Genomics Platform"/>
            <consortium name="The Broad Institute Genome Sequencing Center for Infectious Disease"/>
            <person name="Wu L."/>
            <person name="Ma J."/>
        </authorList>
    </citation>
    <scope>NUCLEOTIDE SEQUENCE [LARGE SCALE GENOMIC DNA]</scope>
    <source>
        <strain evidence="3">JCM 17759</strain>
    </source>
</reference>
<protein>
    <submittedName>
        <fullName evidence="2">Uncharacterized protein</fullName>
    </submittedName>
</protein>
<dbReference type="EMBL" id="BAABGA010000012">
    <property type="protein sequence ID" value="GAA4447401.1"/>
    <property type="molecule type" value="Genomic_DNA"/>
</dbReference>
<feature type="transmembrane region" description="Helical" evidence="1">
    <location>
        <begin position="24"/>
        <end position="47"/>
    </location>
</feature>
<proteinExistence type="predicted"/>
<name>A0ABP8MDS7_9BACT</name>
<keyword evidence="3" id="KW-1185">Reference proteome</keyword>
<comment type="caution">
    <text evidence="2">The sequence shown here is derived from an EMBL/GenBank/DDBJ whole genome shotgun (WGS) entry which is preliminary data.</text>
</comment>
<keyword evidence="1" id="KW-0472">Membrane</keyword>
<keyword evidence="1" id="KW-1133">Transmembrane helix</keyword>
<sequence length="69" mass="7397">MRWVNAIAAKIAAMATVRFWADHALASVATMSFATIGAGCVEVMGWIERFVMMGNGWVVFQALASVATC</sequence>
<evidence type="ECO:0000313" key="3">
    <source>
        <dbReference type="Proteomes" id="UP001500840"/>
    </source>
</evidence>
<evidence type="ECO:0000256" key="1">
    <source>
        <dbReference type="SAM" id="Phobius"/>
    </source>
</evidence>
<keyword evidence="1" id="KW-0812">Transmembrane</keyword>
<accession>A0ABP8MDS7</accession>
<evidence type="ECO:0000313" key="2">
    <source>
        <dbReference type="EMBL" id="GAA4447401.1"/>
    </source>
</evidence>
<gene>
    <name evidence="2" type="ORF">GCM10023156_09320</name>
</gene>
<organism evidence="2 3">
    <name type="scientific">Novipirellula rosea</name>
    <dbReference type="NCBI Taxonomy" id="1031540"/>
    <lineage>
        <taxon>Bacteria</taxon>
        <taxon>Pseudomonadati</taxon>
        <taxon>Planctomycetota</taxon>
        <taxon>Planctomycetia</taxon>
        <taxon>Pirellulales</taxon>
        <taxon>Pirellulaceae</taxon>
        <taxon>Novipirellula</taxon>
    </lineage>
</organism>